<feature type="compositionally biased region" description="Basic and acidic residues" evidence="4">
    <location>
        <begin position="788"/>
        <end position="799"/>
    </location>
</feature>
<dbReference type="PANTHER" id="PTHR23240">
    <property type="entry name" value="DNA CROSS-LINK REPAIR PROTEIN PSO2/SNM1-RELATED"/>
    <property type="match status" value="1"/>
</dbReference>
<evidence type="ECO:0000313" key="6">
    <source>
        <dbReference type="Proteomes" id="UP000193467"/>
    </source>
</evidence>
<evidence type="ECO:0000256" key="3">
    <source>
        <dbReference type="ARBA" id="ARBA00022839"/>
    </source>
</evidence>
<comment type="caution">
    <text evidence="5">The sequence shown here is derived from an EMBL/GenBank/DDBJ whole genome shotgun (WGS) entry which is preliminary data.</text>
</comment>
<proteinExistence type="predicted"/>
<dbReference type="InParanoid" id="A0A1Y2FW29"/>
<dbReference type="GO" id="GO:0035312">
    <property type="term" value="F:5'-3' DNA exonuclease activity"/>
    <property type="evidence" value="ECO:0007669"/>
    <property type="project" value="TreeGrafter"/>
</dbReference>
<evidence type="ECO:0000256" key="2">
    <source>
        <dbReference type="ARBA" id="ARBA00022801"/>
    </source>
</evidence>
<dbReference type="EMBL" id="MCGR01000011">
    <property type="protein sequence ID" value="ORY88222.1"/>
    <property type="molecule type" value="Genomic_DNA"/>
</dbReference>
<feature type="compositionally biased region" description="Polar residues" evidence="4">
    <location>
        <begin position="644"/>
        <end position="655"/>
    </location>
</feature>
<keyword evidence="6" id="KW-1185">Reference proteome</keyword>
<dbReference type="GO" id="GO:0000723">
    <property type="term" value="P:telomere maintenance"/>
    <property type="evidence" value="ECO:0007669"/>
    <property type="project" value="TreeGrafter"/>
</dbReference>
<name>A0A1Y2FW29_9BASI</name>
<feature type="region of interest" description="Disordered" evidence="4">
    <location>
        <begin position="558"/>
        <end position="629"/>
    </location>
</feature>
<dbReference type="GO" id="GO:0006303">
    <property type="term" value="P:double-strand break repair via nonhomologous end joining"/>
    <property type="evidence" value="ECO:0007669"/>
    <property type="project" value="TreeGrafter"/>
</dbReference>
<feature type="compositionally biased region" description="Acidic residues" evidence="4">
    <location>
        <begin position="590"/>
        <end position="599"/>
    </location>
</feature>
<dbReference type="STRING" id="106004.A0A1Y2FW29"/>
<organism evidence="5 6">
    <name type="scientific">Leucosporidium creatinivorum</name>
    <dbReference type="NCBI Taxonomy" id="106004"/>
    <lineage>
        <taxon>Eukaryota</taxon>
        <taxon>Fungi</taxon>
        <taxon>Dikarya</taxon>
        <taxon>Basidiomycota</taxon>
        <taxon>Pucciniomycotina</taxon>
        <taxon>Microbotryomycetes</taxon>
        <taxon>Leucosporidiales</taxon>
        <taxon>Leucosporidium</taxon>
    </lineage>
</organism>
<evidence type="ECO:0008006" key="7">
    <source>
        <dbReference type="Google" id="ProtNLM"/>
    </source>
</evidence>
<dbReference type="OrthoDB" id="5561659at2759"/>
<reference evidence="5 6" key="1">
    <citation type="submission" date="2016-07" db="EMBL/GenBank/DDBJ databases">
        <title>Pervasive Adenine N6-methylation of Active Genes in Fungi.</title>
        <authorList>
            <consortium name="DOE Joint Genome Institute"/>
            <person name="Mondo S.J."/>
            <person name="Dannebaum R.O."/>
            <person name="Kuo R.C."/>
            <person name="Labutti K."/>
            <person name="Haridas S."/>
            <person name="Kuo A."/>
            <person name="Salamov A."/>
            <person name="Ahrendt S.R."/>
            <person name="Lipzen A."/>
            <person name="Sullivan W."/>
            <person name="Andreopoulos W.B."/>
            <person name="Clum A."/>
            <person name="Lindquist E."/>
            <person name="Daum C."/>
            <person name="Ramamoorthy G.K."/>
            <person name="Gryganskyi A."/>
            <person name="Culley D."/>
            <person name="Magnuson J.K."/>
            <person name="James T.Y."/>
            <person name="O'Malley M.A."/>
            <person name="Stajich J.E."/>
            <person name="Spatafora J.W."/>
            <person name="Visel A."/>
            <person name="Grigoriev I.V."/>
        </authorList>
    </citation>
    <scope>NUCLEOTIDE SEQUENCE [LARGE SCALE GENOMIC DNA]</scope>
    <source>
        <strain evidence="5 6">62-1032</strain>
    </source>
</reference>
<dbReference type="Gene3D" id="3.60.15.10">
    <property type="entry name" value="Ribonuclease Z/Hydroxyacylglutathione hydrolase-like"/>
    <property type="match status" value="1"/>
</dbReference>
<sequence>MSTHHGFIKEFPWIRVDAFNGGDDPGRLNPFTGKAPFVHLLTHAHTDHIQGLDSPNFQGRIYTTAVTKHLLLNTMEAGERVRHEELPHARKVLKFANLRKRSLKGKGGSAMDLVREIPLDTPQLIEGPDNASVLVTAIDANHCPGACMFLIEGVVNGVERAVIVTGDIRAEDWWIASLKRHPALSKYLAWDGPRVASSSKDVKGKGKARKQDSLPCLDNIYLDTSCVLVDEELVSKEEAVHSLVHFISQFPPQTRFFLNAWTWGYEEMLKGVYRAFGERIHLDRYKMKAYSSPAANIPPFDPLLASLGTTSTSTPHRFHACERRWKCDQCWDNGTGCYVWDPEYLPMLEGPKQLKQPGHRAQVVVEGAAPEEDIVYVNPAEMPRWKWEQYKARLEETLELAKAREERGEAAGSCESSVDEASKRPNFLIVPLARHSTLPELQRFVALFKPRTLYPLTIIDSRSNPCRDYLAMPSLFADCLAPGGVEQLAKEAREHRDHVVATRRMSRRTQLDSSADDPPDHLAFFVNPSLDKSRLNVEGGEEIAELVEVWSRLRKDEELPPLSPRKGGSPLKLHRSPSPEEHAVMSSVVVEEEEEEEIVIETQEQQEQRPPKPIGGRIQETSFSNASPFLPLSEEMRNRLLSYGDSQSQDPPSKSNRLHPLASSSTPLLPSPAFQEHPTPPPSSTEPHRKRRRVTPQVLAPDSTAPDPSPLDPPPPPATKATTHRVLSILYRKIGGLRGPGGAIIPFAPDDPRRLGILPEKGERKQGTPKQESFKTVSASVSPAEGAGGRRSEASESYA</sequence>
<evidence type="ECO:0000256" key="4">
    <source>
        <dbReference type="SAM" id="MobiDB-lite"/>
    </source>
</evidence>
<feature type="region of interest" description="Disordered" evidence="4">
    <location>
        <begin position="743"/>
        <end position="799"/>
    </location>
</feature>
<feature type="compositionally biased region" description="Basic and acidic residues" evidence="4">
    <location>
        <begin position="750"/>
        <end position="766"/>
    </location>
</feature>
<dbReference type="GO" id="GO:0036297">
    <property type="term" value="P:interstrand cross-link repair"/>
    <property type="evidence" value="ECO:0007669"/>
    <property type="project" value="TreeGrafter"/>
</dbReference>
<dbReference type="SUPFAM" id="SSF56281">
    <property type="entry name" value="Metallo-hydrolase/oxidoreductase"/>
    <property type="match status" value="1"/>
</dbReference>
<keyword evidence="3" id="KW-0269">Exonuclease</keyword>
<evidence type="ECO:0000256" key="1">
    <source>
        <dbReference type="ARBA" id="ARBA00022722"/>
    </source>
</evidence>
<accession>A0A1Y2FW29</accession>
<feature type="region of interest" description="Disordered" evidence="4">
    <location>
        <begin position="643"/>
        <end position="724"/>
    </location>
</feature>
<protein>
    <recommendedName>
        <fullName evidence="7">DNA repair metallo-beta-lactamase domain-containing protein</fullName>
    </recommendedName>
</protein>
<feature type="compositionally biased region" description="Pro residues" evidence="4">
    <location>
        <begin position="707"/>
        <end position="718"/>
    </location>
</feature>
<gene>
    <name evidence="5" type="ORF">BCR35DRAFT_301744</name>
</gene>
<feature type="compositionally biased region" description="Polar residues" evidence="4">
    <location>
        <begin position="768"/>
        <end position="781"/>
    </location>
</feature>
<dbReference type="Proteomes" id="UP000193467">
    <property type="component" value="Unassembled WGS sequence"/>
</dbReference>
<dbReference type="AlphaFoldDB" id="A0A1Y2FW29"/>
<feature type="compositionally biased region" description="Low complexity" evidence="4">
    <location>
        <begin position="658"/>
        <end position="672"/>
    </location>
</feature>
<dbReference type="GO" id="GO:0003684">
    <property type="term" value="F:damaged DNA binding"/>
    <property type="evidence" value="ECO:0007669"/>
    <property type="project" value="TreeGrafter"/>
</dbReference>
<evidence type="ECO:0000313" key="5">
    <source>
        <dbReference type="EMBL" id="ORY88222.1"/>
    </source>
</evidence>
<keyword evidence="2" id="KW-0378">Hydrolase</keyword>
<dbReference type="InterPro" id="IPR036866">
    <property type="entry name" value="RibonucZ/Hydroxyglut_hydro"/>
</dbReference>
<keyword evidence="1" id="KW-0540">Nuclease</keyword>
<dbReference type="PANTHER" id="PTHR23240:SF8">
    <property type="entry name" value="PROTEIN ARTEMIS"/>
    <property type="match status" value="1"/>
</dbReference>